<evidence type="ECO:0000256" key="1">
    <source>
        <dbReference type="ARBA" id="ARBA00001286"/>
    </source>
</evidence>
<dbReference type="InterPro" id="IPR036631">
    <property type="entry name" value="MGMT_N_sf"/>
</dbReference>
<dbReference type="SUPFAM" id="SSF53155">
    <property type="entry name" value="Methylated DNA-protein cysteine methyltransferase domain"/>
    <property type="match status" value="1"/>
</dbReference>
<keyword evidence="4" id="KW-0489">Methyltransferase</keyword>
<dbReference type="EMBL" id="BJYZ01000049">
    <property type="protein sequence ID" value="GEO42735.1"/>
    <property type="molecule type" value="Genomic_DNA"/>
</dbReference>
<evidence type="ECO:0000256" key="12">
    <source>
        <dbReference type="PIRSR" id="PIRSR000409-1"/>
    </source>
</evidence>
<feature type="binding site" evidence="13">
    <location>
        <position position="80"/>
    </location>
    <ligand>
        <name>Zn(2+)</name>
        <dbReference type="ChEBI" id="CHEBI:29105"/>
    </ligand>
</feature>
<comment type="similarity">
    <text evidence="2">Belongs to the MGMT family.</text>
</comment>
<dbReference type="Proteomes" id="UP000321523">
    <property type="component" value="Unassembled WGS sequence"/>
</dbReference>
<feature type="active site" description="Nucleophile; methyl group acceptor from methylphosphotriester" evidence="12">
    <location>
        <position position="46"/>
    </location>
</feature>
<comment type="catalytic activity">
    <reaction evidence="11">
        <text>a 6-O-methyl-2'-deoxyguanosine in DNA + L-cysteinyl-[protein] = S-methyl-L-cysteinyl-[protein] + a 2'-deoxyguanosine in DNA</text>
        <dbReference type="Rhea" id="RHEA:24000"/>
        <dbReference type="Rhea" id="RHEA-COMP:10131"/>
        <dbReference type="Rhea" id="RHEA-COMP:10132"/>
        <dbReference type="Rhea" id="RHEA-COMP:11367"/>
        <dbReference type="Rhea" id="RHEA-COMP:11368"/>
        <dbReference type="ChEBI" id="CHEBI:29950"/>
        <dbReference type="ChEBI" id="CHEBI:82612"/>
        <dbReference type="ChEBI" id="CHEBI:85445"/>
        <dbReference type="ChEBI" id="CHEBI:85448"/>
        <dbReference type="EC" id="2.1.1.63"/>
    </reaction>
</comment>
<dbReference type="Pfam" id="PF12833">
    <property type="entry name" value="HTH_18"/>
    <property type="match status" value="1"/>
</dbReference>
<dbReference type="GO" id="GO:0003700">
    <property type="term" value="F:DNA-binding transcription factor activity"/>
    <property type="evidence" value="ECO:0007669"/>
    <property type="project" value="InterPro"/>
</dbReference>
<dbReference type="NCBIfam" id="NF011964">
    <property type="entry name" value="PRK15435.1"/>
    <property type="match status" value="1"/>
</dbReference>
<dbReference type="InterPro" id="IPR014048">
    <property type="entry name" value="MethylDNA_cys_MeTrfase_DNA-bd"/>
</dbReference>
<feature type="active site" description="Nucleophile; methyl group acceptor from either O6-methylguanine or O4-methylthymine" evidence="12">
    <location>
        <position position="330"/>
    </location>
</feature>
<keyword evidence="13" id="KW-0862">Zinc</keyword>
<dbReference type="GO" id="GO:0003908">
    <property type="term" value="F:methylated-DNA-[protein]-cysteine S-methyltransferase activity"/>
    <property type="evidence" value="ECO:0007669"/>
    <property type="project" value="UniProtKB-EC"/>
</dbReference>
<dbReference type="InterPro" id="IPR004026">
    <property type="entry name" value="Ada_DNA_repair_Zn-bd"/>
</dbReference>
<keyword evidence="8" id="KW-0010">Activator</keyword>
<dbReference type="FunFam" id="1.10.10.10:FF:000214">
    <property type="entry name" value="Methylated-DNA--protein-cysteine methyltransferase"/>
    <property type="match status" value="1"/>
</dbReference>
<evidence type="ECO:0000259" key="14">
    <source>
        <dbReference type="PROSITE" id="PS01124"/>
    </source>
</evidence>
<comment type="catalytic activity">
    <reaction evidence="1">
        <text>a 4-O-methyl-thymidine in DNA + L-cysteinyl-[protein] = a thymidine in DNA + S-methyl-L-cysteinyl-[protein]</text>
        <dbReference type="Rhea" id="RHEA:53428"/>
        <dbReference type="Rhea" id="RHEA-COMP:10131"/>
        <dbReference type="Rhea" id="RHEA-COMP:10132"/>
        <dbReference type="Rhea" id="RHEA-COMP:13555"/>
        <dbReference type="Rhea" id="RHEA-COMP:13556"/>
        <dbReference type="ChEBI" id="CHEBI:29950"/>
        <dbReference type="ChEBI" id="CHEBI:82612"/>
        <dbReference type="ChEBI" id="CHEBI:137386"/>
        <dbReference type="ChEBI" id="CHEBI:137387"/>
        <dbReference type="EC" id="2.1.1.63"/>
    </reaction>
</comment>
<dbReference type="SUPFAM" id="SSF46689">
    <property type="entry name" value="Homeodomain-like"/>
    <property type="match status" value="1"/>
</dbReference>
<dbReference type="Gene3D" id="1.10.10.10">
    <property type="entry name" value="Winged helix-like DNA-binding domain superfamily/Winged helix DNA-binding domain"/>
    <property type="match status" value="1"/>
</dbReference>
<dbReference type="Gene3D" id="3.30.160.70">
    <property type="entry name" value="Methylated DNA-protein cysteine methyltransferase domain"/>
    <property type="match status" value="1"/>
</dbReference>
<accession>A0A512E1Z0</accession>
<evidence type="ECO:0000256" key="2">
    <source>
        <dbReference type="ARBA" id="ARBA00008711"/>
    </source>
</evidence>
<dbReference type="SUPFAM" id="SSF57884">
    <property type="entry name" value="Ada DNA repair protein, N-terminal domain (N-Ada 10)"/>
    <property type="match status" value="1"/>
</dbReference>
<feature type="binding site" evidence="13">
    <location>
        <position position="77"/>
    </location>
    <ligand>
        <name>Zn(2+)</name>
        <dbReference type="ChEBI" id="CHEBI:29105"/>
    </ligand>
</feature>
<reference evidence="15 16" key="1">
    <citation type="submission" date="2019-07" db="EMBL/GenBank/DDBJ databases">
        <title>Whole genome shotgun sequence of Skermanella aerolata NBRC 106429.</title>
        <authorList>
            <person name="Hosoyama A."/>
            <person name="Uohara A."/>
            <person name="Ohji S."/>
            <person name="Ichikawa N."/>
        </authorList>
    </citation>
    <scope>NUCLEOTIDE SEQUENCE [LARGE SCALE GENOMIC DNA]</scope>
    <source>
        <strain evidence="15 16">NBRC 106429</strain>
    </source>
</reference>
<keyword evidence="7" id="KW-0805">Transcription regulation</keyword>
<dbReference type="RefSeq" id="WP_044436458.1">
    <property type="nucleotide sequence ID" value="NZ_BJYZ01000049.1"/>
</dbReference>
<keyword evidence="9" id="KW-0804">Transcription</keyword>
<evidence type="ECO:0000313" key="15">
    <source>
        <dbReference type="EMBL" id="GEO42735.1"/>
    </source>
</evidence>
<dbReference type="Gene3D" id="1.10.10.60">
    <property type="entry name" value="Homeodomain-like"/>
    <property type="match status" value="1"/>
</dbReference>
<keyword evidence="5" id="KW-0808">Transferase</keyword>
<dbReference type="InterPro" id="IPR018060">
    <property type="entry name" value="HTH_AraC"/>
</dbReference>
<evidence type="ECO:0000256" key="7">
    <source>
        <dbReference type="ARBA" id="ARBA00023015"/>
    </source>
</evidence>
<protein>
    <recommendedName>
        <fullName evidence="3">methylated-DNA--[protein]-cysteine S-methyltransferase</fullName>
        <ecNumber evidence="3">2.1.1.63</ecNumber>
    </recommendedName>
</protein>
<keyword evidence="13" id="KW-0479">Metal-binding</keyword>
<feature type="domain" description="HTH araC/xylS-type" evidence="14">
    <location>
        <begin position="111"/>
        <end position="192"/>
    </location>
</feature>
<name>A0A512E1Z0_9PROT</name>
<dbReference type="SMART" id="SM00342">
    <property type="entry name" value="HTH_ARAC"/>
    <property type="match status" value="1"/>
</dbReference>
<comment type="cofactor">
    <cofactor evidence="13">
        <name>Zn(2+)</name>
        <dbReference type="ChEBI" id="CHEBI:29105"/>
    </cofactor>
    <text evidence="13">Binds 1 zinc ion per subunit.</text>
</comment>
<dbReference type="GO" id="GO:0043565">
    <property type="term" value="F:sequence-specific DNA binding"/>
    <property type="evidence" value="ECO:0007669"/>
    <property type="project" value="InterPro"/>
</dbReference>
<dbReference type="PROSITE" id="PS00374">
    <property type="entry name" value="MGMT"/>
    <property type="match status" value="1"/>
</dbReference>
<evidence type="ECO:0000256" key="3">
    <source>
        <dbReference type="ARBA" id="ARBA00011918"/>
    </source>
</evidence>
<evidence type="ECO:0000256" key="9">
    <source>
        <dbReference type="ARBA" id="ARBA00023163"/>
    </source>
</evidence>
<evidence type="ECO:0000313" key="16">
    <source>
        <dbReference type="Proteomes" id="UP000321523"/>
    </source>
</evidence>
<dbReference type="InterPro" id="IPR036388">
    <property type="entry name" value="WH-like_DNA-bd_sf"/>
</dbReference>
<dbReference type="PIRSF" id="PIRSF000409">
    <property type="entry name" value="Ada"/>
    <property type="match status" value="1"/>
</dbReference>
<evidence type="ECO:0000256" key="6">
    <source>
        <dbReference type="ARBA" id="ARBA00022763"/>
    </source>
</evidence>
<evidence type="ECO:0000256" key="5">
    <source>
        <dbReference type="ARBA" id="ARBA00022679"/>
    </source>
</evidence>
<feature type="binding site" evidence="13">
    <location>
        <position position="50"/>
    </location>
    <ligand>
        <name>Zn(2+)</name>
        <dbReference type="ChEBI" id="CHEBI:29105"/>
    </ligand>
</feature>
<dbReference type="NCBIfam" id="TIGR00589">
    <property type="entry name" value="ogt"/>
    <property type="match status" value="1"/>
</dbReference>
<dbReference type="GO" id="GO:0032259">
    <property type="term" value="P:methylation"/>
    <property type="evidence" value="ECO:0007669"/>
    <property type="project" value="UniProtKB-KW"/>
</dbReference>
<dbReference type="InterPro" id="IPR016221">
    <property type="entry name" value="Bifunct_regulatory_prot_Ada"/>
</dbReference>
<dbReference type="PANTHER" id="PTHR10815:SF14">
    <property type="entry name" value="BIFUNCTIONAL TRANSCRIPTIONAL ACTIVATOR_DNA REPAIR ENZYME ADA"/>
    <property type="match status" value="1"/>
</dbReference>
<sequence length="360" mass="38404">MTTVTGERIRLEFPAESDPRWAALVARDKSADGQFCYSVATTGVYCRPSCPSRLANPRNVRFHATPAEAEAAGFRPCLRCEPNGTSPAERNAGKVAAACRLIEAAEEMPALAELAEAAGLSSFHFHRVFKTVTGLTPKAYASAHRTKRVQDELKRSATVTEAIYDAGFNSNSRFYEKSAGMLGMTPTGYRAGGAGTEIRFALAESSLGSVLVAATGKGVCAILLGDDPEILLRDIQDRFPEARLIGGDEGFENTVARVIGFVEAPALGLDLPLDVRGTVFQQRVWQALREIPVGSTASYADIASRIGSPKSVRAVARACAANALAVAIPCHRVVRSDGGLSGYRWGVERKQALLTREGSA</sequence>
<comment type="caution">
    <text evidence="15">The sequence shown here is derived from an EMBL/GenBank/DDBJ whole genome shotgun (WGS) entry which is preliminary data.</text>
</comment>
<dbReference type="CDD" id="cd06445">
    <property type="entry name" value="ATase"/>
    <property type="match status" value="1"/>
</dbReference>
<dbReference type="PANTHER" id="PTHR10815">
    <property type="entry name" value="METHYLATED-DNA--PROTEIN-CYSTEINE METHYLTRANSFERASE"/>
    <property type="match status" value="1"/>
</dbReference>
<dbReference type="SUPFAM" id="SSF46767">
    <property type="entry name" value="Methylated DNA-protein cysteine methyltransferase, C-terminal domain"/>
    <property type="match status" value="1"/>
</dbReference>
<proteinExistence type="inferred from homology"/>
<dbReference type="InterPro" id="IPR035451">
    <property type="entry name" value="Ada-like_dom_sf"/>
</dbReference>
<dbReference type="Pfam" id="PF02805">
    <property type="entry name" value="Ada_Zn_binding"/>
    <property type="match status" value="1"/>
</dbReference>
<dbReference type="InterPro" id="IPR036217">
    <property type="entry name" value="MethylDNA_cys_MeTrfase_DNAb"/>
</dbReference>
<evidence type="ECO:0000256" key="8">
    <source>
        <dbReference type="ARBA" id="ARBA00023159"/>
    </source>
</evidence>
<dbReference type="OrthoDB" id="9802228at2"/>
<dbReference type="InterPro" id="IPR009057">
    <property type="entry name" value="Homeodomain-like_sf"/>
</dbReference>
<keyword evidence="10" id="KW-0234">DNA repair</keyword>
<dbReference type="GO" id="GO:0006281">
    <property type="term" value="P:DNA repair"/>
    <property type="evidence" value="ECO:0007669"/>
    <property type="project" value="UniProtKB-KW"/>
</dbReference>
<dbReference type="InterPro" id="IPR001497">
    <property type="entry name" value="MethylDNA_cys_MeTrfase_AS"/>
</dbReference>
<keyword evidence="16" id="KW-1185">Reference proteome</keyword>
<dbReference type="GO" id="GO:0008270">
    <property type="term" value="F:zinc ion binding"/>
    <property type="evidence" value="ECO:0007669"/>
    <property type="project" value="InterPro"/>
</dbReference>
<evidence type="ECO:0000256" key="11">
    <source>
        <dbReference type="ARBA" id="ARBA00049348"/>
    </source>
</evidence>
<dbReference type="Pfam" id="PF01035">
    <property type="entry name" value="DNA_binding_1"/>
    <property type="match status" value="1"/>
</dbReference>
<dbReference type="PROSITE" id="PS01124">
    <property type="entry name" value="HTH_ARAC_FAMILY_2"/>
    <property type="match status" value="1"/>
</dbReference>
<keyword evidence="6" id="KW-0227">DNA damage</keyword>
<evidence type="ECO:0000256" key="4">
    <source>
        <dbReference type="ARBA" id="ARBA00022603"/>
    </source>
</evidence>
<evidence type="ECO:0000256" key="13">
    <source>
        <dbReference type="PIRSR" id="PIRSR000409-3"/>
    </source>
</evidence>
<feature type="binding site" evidence="13">
    <location>
        <position position="46"/>
    </location>
    <ligand>
        <name>Zn(2+)</name>
        <dbReference type="ChEBI" id="CHEBI:29105"/>
    </ligand>
</feature>
<dbReference type="AlphaFoldDB" id="A0A512E1Z0"/>
<evidence type="ECO:0000256" key="10">
    <source>
        <dbReference type="ARBA" id="ARBA00023204"/>
    </source>
</evidence>
<dbReference type="EC" id="2.1.1.63" evidence="3"/>
<gene>
    <name evidence="15" type="ORF">SAE02_68830</name>
</gene>
<organism evidence="15 16">
    <name type="scientific">Skermanella aerolata</name>
    <dbReference type="NCBI Taxonomy" id="393310"/>
    <lineage>
        <taxon>Bacteria</taxon>
        <taxon>Pseudomonadati</taxon>
        <taxon>Pseudomonadota</taxon>
        <taxon>Alphaproteobacteria</taxon>
        <taxon>Rhodospirillales</taxon>
        <taxon>Azospirillaceae</taxon>
        <taxon>Skermanella</taxon>
    </lineage>
</organism>
<dbReference type="Gene3D" id="3.40.10.10">
    <property type="entry name" value="DNA Methylphosphotriester Repair Domain"/>
    <property type="match status" value="1"/>
</dbReference>